<evidence type="ECO:0000313" key="2">
    <source>
        <dbReference type="EMBL" id="MCF2653259.1"/>
    </source>
</evidence>
<proteinExistence type="predicted"/>
<dbReference type="SUPFAM" id="SSF51658">
    <property type="entry name" value="Xylose isomerase-like"/>
    <property type="match status" value="1"/>
</dbReference>
<dbReference type="EMBL" id="JAFBIT010000003">
    <property type="protein sequence ID" value="MCF2653259.1"/>
    <property type="molecule type" value="Genomic_DNA"/>
</dbReference>
<reference evidence="2 3" key="1">
    <citation type="submission" date="2020-12" db="EMBL/GenBank/DDBJ databases">
        <title>Whole genome sequences of gut porcine anaerobes.</title>
        <authorList>
            <person name="Kubasova T."/>
            <person name="Jahodarova E."/>
            <person name="Rychlik I."/>
        </authorList>
    </citation>
    <scope>NUCLEOTIDE SEQUENCE [LARGE SCALE GENOMIC DNA]</scope>
    <source>
        <strain evidence="2 3">An867</strain>
    </source>
</reference>
<protein>
    <submittedName>
        <fullName evidence="2">Sugar phosphate isomerase/epimerase</fullName>
    </submittedName>
</protein>
<dbReference type="InterPro" id="IPR050312">
    <property type="entry name" value="IolE/XylAMocC-like"/>
</dbReference>
<keyword evidence="2" id="KW-0413">Isomerase</keyword>
<dbReference type="InterPro" id="IPR036237">
    <property type="entry name" value="Xyl_isomerase-like_sf"/>
</dbReference>
<gene>
    <name evidence="2" type="ORF">JQM67_11665</name>
</gene>
<evidence type="ECO:0000313" key="3">
    <source>
        <dbReference type="Proteomes" id="UP001299220"/>
    </source>
</evidence>
<comment type="caution">
    <text evidence="2">The sequence shown here is derived from an EMBL/GenBank/DDBJ whole genome shotgun (WGS) entry which is preliminary data.</text>
</comment>
<keyword evidence="3" id="KW-1185">Reference proteome</keyword>
<dbReference type="Gene3D" id="3.20.20.150">
    <property type="entry name" value="Divalent-metal-dependent TIM barrel enzymes"/>
    <property type="match status" value="1"/>
</dbReference>
<feature type="domain" description="Xylose isomerase-like TIM barrel" evidence="1">
    <location>
        <begin position="27"/>
        <end position="274"/>
    </location>
</feature>
<dbReference type="GO" id="GO:0016853">
    <property type="term" value="F:isomerase activity"/>
    <property type="evidence" value="ECO:0007669"/>
    <property type="project" value="UniProtKB-KW"/>
</dbReference>
<dbReference type="Proteomes" id="UP001299220">
    <property type="component" value="Unassembled WGS sequence"/>
</dbReference>
<organism evidence="2 3">
    <name type="scientific">Anaeromassilibacillus senegalensis</name>
    <dbReference type="NCBI Taxonomy" id="1673717"/>
    <lineage>
        <taxon>Bacteria</taxon>
        <taxon>Bacillati</taxon>
        <taxon>Bacillota</taxon>
        <taxon>Clostridia</taxon>
        <taxon>Eubacteriales</taxon>
        <taxon>Acutalibacteraceae</taxon>
        <taxon>Anaeromassilibacillus</taxon>
    </lineage>
</organism>
<dbReference type="RefSeq" id="WP_235324278.1">
    <property type="nucleotide sequence ID" value="NZ_JAFBIT010000003.1"/>
</dbReference>
<dbReference type="PANTHER" id="PTHR12110">
    <property type="entry name" value="HYDROXYPYRUVATE ISOMERASE"/>
    <property type="match status" value="1"/>
</dbReference>
<accession>A0ABS9CQ28</accession>
<dbReference type="PANTHER" id="PTHR12110:SF53">
    <property type="entry name" value="BLR5974 PROTEIN"/>
    <property type="match status" value="1"/>
</dbReference>
<sequence>MNRLSVFYEHIAEAARQTGLPLDAVCAKVKDFGFDAVELDAKRLFTECETLLPRLWDAGLDVSCLYYFFDFGSAEDWQTADREEAARILDLCKAAKCDKLLAVTGFLAEAETDRAGKAYQTRRGRMAQSLMELVRMAQEQGVTVVMEDFDGFTAPFSTAEELLWFMQNVPGLRCGFDTGNFLYSEEDAAAVLPDFLPYISAVHCKDRSFQKNAGEVKPTVLGREMYPVAVGDGCIDIAGIVKTILDAGYTGTLAAEHFGSADQLGDMERSAKYLQGLLTGSEA</sequence>
<dbReference type="Pfam" id="PF01261">
    <property type="entry name" value="AP_endonuc_2"/>
    <property type="match status" value="1"/>
</dbReference>
<dbReference type="InterPro" id="IPR013022">
    <property type="entry name" value="Xyl_isomerase-like_TIM-brl"/>
</dbReference>
<evidence type="ECO:0000259" key="1">
    <source>
        <dbReference type="Pfam" id="PF01261"/>
    </source>
</evidence>
<name>A0ABS9CQ28_9FIRM</name>